<dbReference type="Proteomes" id="UP000533017">
    <property type="component" value="Unassembled WGS sequence"/>
</dbReference>
<evidence type="ECO:0000313" key="2">
    <source>
        <dbReference type="EMBL" id="NYH87097.1"/>
    </source>
</evidence>
<dbReference type="SUPFAM" id="SSF55729">
    <property type="entry name" value="Acyl-CoA N-acyltransferases (Nat)"/>
    <property type="match status" value="1"/>
</dbReference>
<organism evidence="2 3">
    <name type="scientific">Actinopolymorpha cephalotaxi</name>
    <dbReference type="NCBI Taxonomy" id="504797"/>
    <lineage>
        <taxon>Bacteria</taxon>
        <taxon>Bacillati</taxon>
        <taxon>Actinomycetota</taxon>
        <taxon>Actinomycetes</taxon>
        <taxon>Propionibacteriales</taxon>
        <taxon>Actinopolymorphaceae</taxon>
        <taxon>Actinopolymorpha</taxon>
    </lineage>
</organism>
<evidence type="ECO:0000259" key="1">
    <source>
        <dbReference type="PROSITE" id="PS51186"/>
    </source>
</evidence>
<reference evidence="2 3" key="1">
    <citation type="submission" date="2020-07" db="EMBL/GenBank/DDBJ databases">
        <title>Sequencing the genomes of 1000 actinobacteria strains.</title>
        <authorList>
            <person name="Klenk H.-P."/>
        </authorList>
    </citation>
    <scope>NUCLEOTIDE SEQUENCE [LARGE SCALE GENOMIC DNA]</scope>
    <source>
        <strain evidence="2 3">DSM 45117</strain>
    </source>
</reference>
<dbReference type="InterPro" id="IPR000182">
    <property type="entry name" value="GNAT_dom"/>
</dbReference>
<feature type="domain" description="N-acetyltransferase" evidence="1">
    <location>
        <begin position="1"/>
        <end position="65"/>
    </location>
</feature>
<dbReference type="RefSeq" id="WP_092883351.1">
    <property type="nucleotide sequence ID" value="NZ_FOOI01000006.1"/>
</dbReference>
<dbReference type="EMBL" id="JACBZA010000001">
    <property type="protein sequence ID" value="NYH87097.1"/>
    <property type="molecule type" value="Genomic_DNA"/>
</dbReference>
<dbReference type="Gene3D" id="3.40.630.30">
    <property type="match status" value="1"/>
</dbReference>
<accession>A0ABX2SBR2</accession>
<dbReference type="Pfam" id="PF00583">
    <property type="entry name" value="Acetyltransf_1"/>
    <property type="match status" value="1"/>
</dbReference>
<protein>
    <submittedName>
        <fullName evidence="2">GNAT superfamily N-acetyltransferase</fullName>
    </submittedName>
</protein>
<keyword evidence="3" id="KW-1185">Reference proteome</keyword>
<evidence type="ECO:0000313" key="3">
    <source>
        <dbReference type="Proteomes" id="UP000533017"/>
    </source>
</evidence>
<sequence>MGVGRALMTALERRAAELGKRELHLDTADQPDSMAFYLSLGYREVGRKPSPYGEWTTVYYVKTLEPAPPGRA</sequence>
<dbReference type="PROSITE" id="PS51186">
    <property type="entry name" value="GNAT"/>
    <property type="match status" value="1"/>
</dbReference>
<comment type="caution">
    <text evidence="2">The sequence shown here is derived from an EMBL/GenBank/DDBJ whole genome shotgun (WGS) entry which is preliminary data.</text>
</comment>
<dbReference type="CDD" id="cd04301">
    <property type="entry name" value="NAT_SF"/>
    <property type="match status" value="1"/>
</dbReference>
<proteinExistence type="predicted"/>
<name>A0ABX2SBR2_9ACTN</name>
<dbReference type="InterPro" id="IPR016181">
    <property type="entry name" value="Acyl_CoA_acyltransferase"/>
</dbReference>
<gene>
    <name evidence="2" type="ORF">FHR37_005948</name>
</gene>